<dbReference type="KEGG" id="mma:MM_1482"/>
<keyword evidence="1" id="KW-0812">Transmembrane</keyword>
<dbReference type="eggNOG" id="arCOG00359">
    <property type="taxonomic scope" value="Archaea"/>
</dbReference>
<proteinExistence type="predicted"/>
<dbReference type="PATRIC" id="fig|192952.21.peg.1712"/>
<accession>Q8PWU4</accession>
<organism evidence="2 3">
    <name type="scientific">Methanosarcina mazei (strain ATCC BAA-159 / DSM 3647 / Goe1 / Go1 / JCM 11833 / OCM 88)</name>
    <name type="common">Methanosarcina frisia</name>
    <dbReference type="NCBI Taxonomy" id="192952"/>
    <lineage>
        <taxon>Archaea</taxon>
        <taxon>Methanobacteriati</taxon>
        <taxon>Methanobacteriota</taxon>
        <taxon>Stenosarchaea group</taxon>
        <taxon>Methanomicrobia</taxon>
        <taxon>Methanosarcinales</taxon>
        <taxon>Methanosarcinaceae</taxon>
        <taxon>Methanosarcina</taxon>
    </lineage>
</organism>
<dbReference type="HOGENOM" id="CLU_181977_0_0_2"/>
<keyword evidence="1" id="KW-0472">Membrane</keyword>
<sequence length="98" mass="10694">MDRAAFPDCCVFLFGFFRRDFGAAGLYGMHDAGLLTGVQLVVAAITLTLFMLCIAQFMMTVKERGFKMALAISGFIFPSALLAGFIVNTLMTALRVKL</sequence>
<feature type="transmembrane region" description="Helical" evidence="1">
    <location>
        <begin position="32"/>
        <end position="57"/>
    </location>
</feature>
<dbReference type="Proteomes" id="UP000000595">
    <property type="component" value="Chromosome"/>
</dbReference>
<protein>
    <recommendedName>
        <fullName evidence="4">Ferrous iron transport protein B</fullName>
    </recommendedName>
</protein>
<gene>
    <name evidence="2" type="ordered locus">MM_1482</name>
</gene>
<feature type="transmembrane region" description="Helical" evidence="1">
    <location>
        <begin position="69"/>
        <end position="91"/>
    </location>
</feature>
<keyword evidence="1" id="KW-1133">Transmembrane helix</keyword>
<evidence type="ECO:0008006" key="4">
    <source>
        <dbReference type="Google" id="ProtNLM"/>
    </source>
</evidence>
<evidence type="ECO:0000256" key="1">
    <source>
        <dbReference type="SAM" id="Phobius"/>
    </source>
</evidence>
<evidence type="ECO:0000313" key="2">
    <source>
        <dbReference type="EMBL" id="AAM31178.1"/>
    </source>
</evidence>
<dbReference type="EMBL" id="AE008384">
    <property type="protein sequence ID" value="AAM31178.1"/>
    <property type="molecule type" value="Genomic_DNA"/>
</dbReference>
<evidence type="ECO:0000313" key="3">
    <source>
        <dbReference type="Proteomes" id="UP000000595"/>
    </source>
</evidence>
<reference evidence="2 3" key="1">
    <citation type="journal article" date="2002" name="J. Mol. Microbiol. Biotechnol.">
        <title>The genome of Methanosarcina mazei: evidence for lateral gene transfer between Bacteria and Archaea.</title>
        <authorList>
            <person name="Deppenmeier U."/>
            <person name="Johann A."/>
            <person name="Hartsch T."/>
            <person name="Merkl R."/>
            <person name="Schmitz R.A."/>
            <person name="Martinez-Arias R."/>
            <person name="Henne A."/>
            <person name="Wiezer A."/>
            <person name="Baumer S."/>
            <person name="Jacobi C."/>
            <person name="Bruggemann H."/>
            <person name="Lienard T."/>
            <person name="Christmann A."/>
            <person name="Bomeke M."/>
            <person name="Steckel S."/>
            <person name="Bhattacharyya A."/>
            <person name="Lykidis A."/>
            <person name="Overbeek R."/>
            <person name="Klenk H.P."/>
            <person name="Gunsalus R.P."/>
            <person name="Fritz H.J."/>
            <person name="Gottschalk G."/>
        </authorList>
    </citation>
    <scope>NUCLEOTIDE SEQUENCE [LARGE SCALE GENOMIC DNA]</scope>
    <source>
        <strain evidence="3">ATCC BAA-159 / DSM 3647 / Goe1 / Go1 / JCM 11833 / OCM 88</strain>
    </source>
</reference>
<dbReference type="AlphaFoldDB" id="Q8PWU4"/>
<name>Q8PWU4_METMA</name>